<name>A0A0P0WVA5_ORYSJ</name>
<dbReference type="AlphaFoldDB" id="A0A0P0WVA5"/>
<gene>
    <name evidence="1" type="ordered locus">Os06g0268350</name>
    <name evidence="1" type="ORF">OSNPB_060268350</name>
</gene>
<dbReference type="Proteomes" id="UP000059680">
    <property type="component" value="Chromosome 6"/>
</dbReference>
<organism evidence="1 2">
    <name type="scientific">Oryza sativa subsp. japonica</name>
    <name type="common">Rice</name>
    <dbReference type="NCBI Taxonomy" id="39947"/>
    <lineage>
        <taxon>Eukaryota</taxon>
        <taxon>Viridiplantae</taxon>
        <taxon>Streptophyta</taxon>
        <taxon>Embryophyta</taxon>
        <taxon>Tracheophyta</taxon>
        <taxon>Spermatophyta</taxon>
        <taxon>Magnoliopsida</taxon>
        <taxon>Liliopsida</taxon>
        <taxon>Poales</taxon>
        <taxon>Poaceae</taxon>
        <taxon>BOP clade</taxon>
        <taxon>Oryzoideae</taxon>
        <taxon>Oryzeae</taxon>
        <taxon>Oryzinae</taxon>
        <taxon>Oryza</taxon>
        <taxon>Oryza sativa</taxon>
    </lineage>
</organism>
<proteinExistence type="predicted"/>
<reference evidence="1 2" key="2">
    <citation type="journal article" date="2013" name="Plant Cell Physiol.">
        <title>Rice Annotation Project Database (RAP-DB): an integrative and interactive database for rice genomics.</title>
        <authorList>
            <person name="Sakai H."/>
            <person name="Lee S.S."/>
            <person name="Tanaka T."/>
            <person name="Numa H."/>
            <person name="Kim J."/>
            <person name="Kawahara Y."/>
            <person name="Wakimoto H."/>
            <person name="Yang C.C."/>
            <person name="Iwamoto M."/>
            <person name="Abe T."/>
            <person name="Yamada Y."/>
            <person name="Muto A."/>
            <person name="Inokuchi H."/>
            <person name="Ikemura T."/>
            <person name="Matsumoto T."/>
            <person name="Sasaki T."/>
            <person name="Itoh T."/>
        </authorList>
    </citation>
    <scope>NUCLEOTIDE SEQUENCE [LARGE SCALE GENOMIC DNA]</scope>
    <source>
        <strain evidence="2">cv. Nipponbare</strain>
    </source>
</reference>
<sequence length="119" mass="12613">MAGSAAVEEQMIAGSVGISYHEDIFFCSAGSPVPNLSPSFCPIGQLARYYLNPLCPMSGNGDGWSMGERGSDRDDEVVLAAAAAGAWVTMAAAVCGVEVVMESSEPAIWRQRQGLWRLQ</sequence>
<dbReference type="InParanoid" id="A0A0P0WVA5"/>
<reference evidence="1 2" key="3">
    <citation type="journal article" date="2013" name="Rice">
        <title>Improvement of the Oryza sativa Nipponbare reference genome using next generation sequence and optical map data.</title>
        <authorList>
            <person name="Kawahara Y."/>
            <person name="de la Bastide M."/>
            <person name="Hamilton J.P."/>
            <person name="Kanamori H."/>
            <person name="McCombie W.R."/>
            <person name="Ouyang S."/>
            <person name="Schwartz D.C."/>
            <person name="Tanaka T."/>
            <person name="Wu J."/>
            <person name="Zhou S."/>
            <person name="Childs K.L."/>
            <person name="Davidson R.M."/>
            <person name="Lin H."/>
            <person name="Quesada-Ocampo L."/>
            <person name="Vaillancourt B."/>
            <person name="Sakai H."/>
            <person name="Lee S.S."/>
            <person name="Kim J."/>
            <person name="Numa H."/>
            <person name="Itoh T."/>
            <person name="Buell C.R."/>
            <person name="Matsumoto T."/>
        </authorList>
    </citation>
    <scope>NUCLEOTIDE SEQUENCE [LARGE SCALE GENOMIC DNA]</scope>
    <source>
        <strain evidence="2">cv. Nipponbare</strain>
    </source>
</reference>
<accession>A0A0P0WVA5</accession>
<protein>
    <submittedName>
        <fullName evidence="1">Os06g0268350 protein</fullName>
    </submittedName>
</protein>
<dbReference type="PaxDb" id="39947-A0A0P0WVA5"/>
<keyword evidence="2" id="KW-1185">Reference proteome</keyword>
<reference evidence="2" key="1">
    <citation type="journal article" date="2005" name="Nature">
        <title>The map-based sequence of the rice genome.</title>
        <authorList>
            <consortium name="International rice genome sequencing project (IRGSP)"/>
            <person name="Matsumoto T."/>
            <person name="Wu J."/>
            <person name="Kanamori H."/>
            <person name="Katayose Y."/>
            <person name="Fujisawa M."/>
            <person name="Namiki N."/>
            <person name="Mizuno H."/>
            <person name="Yamamoto K."/>
            <person name="Antonio B.A."/>
            <person name="Baba T."/>
            <person name="Sakata K."/>
            <person name="Nagamura Y."/>
            <person name="Aoki H."/>
            <person name="Arikawa K."/>
            <person name="Arita K."/>
            <person name="Bito T."/>
            <person name="Chiden Y."/>
            <person name="Fujitsuka N."/>
            <person name="Fukunaka R."/>
            <person name="Hamada M."/>
            <person name="Harada C."/>
            <person name="Hayashi A."/>
            <person name="Hijishita S."/>
            <person name="Honda M."/>
            <person name="Hosokawa S."/>
            <person name="Ichikawa Y."/>
            <person name="Idonuma A."/>
            <person name="Iijima M."/>
            <person name="Ikeda M."/>
            <person name="Ikeno M."/>
            <person name="Ito K."/>
            <person name="Ito S."/>
            <person name="Ito T."/>
            <person name="Ito Y."/>
            <person name="Ito Y."/>
            <person name="Iwabuchi A."/>
            <person name="Kamiya K."/>
            <person name="Karasawa W."/>
            <person name="Kurita K."/>
            <person name="Katagiri S."/>
            <person name="Kikuta A."/>
            <person name="Kobayashi H."/>
            <person name="Kobayashi N."/>
            <person name="Machita K."/>
            <person name="Maehara T."/>
            <person name="Masukawa M."/>
            <person name="Mizubayashi T."/>
            <person name="Mukai Y."/>
            <person name="Nagasaki H."/>
            <person name="Nagata Y."/>
            <person name="Naito S."/>
            <person name="Nakashima M."/>
            <person name="Nakama Y."/>
            <person name="Nakamichi Y."/>
            <person name="Nakamura M."/>
            <person name="Meguro A."/>
            <person name="Negishi M."/>
            <person name="Ohta I."/>
            <person name="Ohta T."/>
            <person name="Okamoto M."/>
            <person name="Ono N."/>
            <person name="Saji S."/>
            <person name="Sakaguchi M."/>
            <person name="Sakai K."/>
            <person name="Shibata M."/>
            <person name="Shimokawa T."/>
            <person name="Song J."/>
            <person name="Takazaki Y."/>
            <person name="Terasawa K."/>
            <person name="Tsugane M."/>
            <person name="Tsuji K."/>
            <person name="Ueda S."/>
            <person name="Waki K."/>
            <person name="Yamagata H."/>
            <person name="Yamamoto M."/>
            <person name="Yamamoto S."/>
            <person name="Yamane H."/>
            <person name="Yoshiki S."/>
            <person name="Yoshihara R."/>
            <person name="Yukawa K."/>
            <person name="Zhong H."/>
            <person name="Yano M."/>
            <person name="Yuan Q."/>
            <person name="Ouyang S."/>
            <person name="Liu J."/>
            <person name="Jones K.M."/>
            <person name="Gansberger K."/>
            <person name="Moffat K."/>
            <person name="Hill J."/>
            <person name="Bera J."/>
            <person name="Fadrosh D."/>
            <person name="Jin S."/>
            <person name="Johri S."/>
            <person name="Kim M."/>
            <person name="Overton L."/>
            <person name="Reardon M."/>
            <person name="Tsitrin T."/>
            <person name="Vuong H."/>
            <person name="Weaver B."/>
            <person name="Ciecko A."/>
            <person name="Tallon L."/>
            <person name="Jackson J."/>
            <person name="Pai G."/>
            <person name="Aken S.V."/>
            <person name="Utterback T."/>
            <person name="Reidmuller S."/>
            <person name="Feldblyum T."/>
            <person name="Hsiao J."/>
            <person name="Zismann V."/>
            <person name="Iobst S."/>
            <person name="de Vazeille A.R."/>
            <person name="Buell C.R."/>
            <person name="Ying K."/>
            <person name="Li Y."/>
            <person name="Lu T."/>
            <person name="Huang Y."/>
            <person name="Zhao Q."/>
            <person name="Feng Q."/>
            <person name="Zhang L."/>
            <person name="Zhu J."/>
            <person name="Weng Q."/>
            <person name="Mu J."/>
            <person name="Lu Y."/>
            <person name="Fan D."/>
            <person name="Liu Y."/>
            <person name="Guan J."/>
            <person name="Zhang Y."/>
            <person name="Yu S."/>
            <person name="Liu X."/>
            <person name="Zhang Y."/>
            <person name="Hong G."/>
            <person name="Han B."/>
            <person name="Choisne N."/>
            <person name="Demange N."/>
            <person name="Orjeda G."/>
            <person name="Samain S."/>
            <person name="Cattolico L."/>
            <person name="Pelletier E."/>
            <person name="Couloux A."/>
            <person name="Segurens B."/>
            <person name="Wincker P."/>
            <person name="D'Hont A."/>
            <person name="Scarpelli C."/>
            <person name="Weissenbach J."/>
            <person name="Salanoubat M."/>
            <person name="Quetier F."/>
            <person name="Yu Y."/>
            <person name="Kim H.R."/>
            <person name="Rambo T."/>
            <person name="Currie J."/>
            <person name="Collura K."/>
            <person name="Luo M."/>
            <person name="Yang T."/>
            <person name="Ammiraju J.S.S."/>
            <person name="Engler F."/>
            <person name="Soderlund C."/>
            <person name="Wing R.A."/>
            <person name="Palmer L.E."/>
            <person name="de la Bastide M."/>
            <person name="Spiegel L."/>
            <person name="Nascimento L."/>
            <person name="Zutavern T."/>
            <person name="O'Shaughnessy A."/>
            <person name="Dike S."/>
            <person name="Dedhia N."/>
            <person name="Preston R."/>
            <person name="Balija V."/>
            <person name="McCombie W.R."/>
            <person name="Chow T."/>
            <person name="Chen H."/>
            <person name="Chung M."/>
            <person name="Chen C."/>
            <person name="Shaw J."/>
            <person name="Wu H."/>
            <person name="Hsiao K."/>
            <person name="Chao Y."/>
            <person name="Chu M."/>
            <person name="Cheng C."/>
            <person name="Hour A."/>
            <person name="Lee P."/>
            <person name="Lin S."/>
            <person name="Lin Y."/>
            <person name="Liou J."/>
            <person name="Liu S."/>
            <person name="Hsing Y."/>
            <person name="Raghuvanshi S."/>
            <person name="Mohanty A."/>
            <person name="Bharti A.K."/>
            <person name="Gaur A."/>
            <person name="Gupta V."/>
            <person name="Kumar D."/>
            <person name="Ravi V."/>
            <person name="Vij S."/>
            <person name="Kapur A."/>
            <person name="Khurana P."/>
            <person name="Khurana P."/>
            <person name="Khurana J.P."/>
            <person name="Tyagi A.K."/>
            <person name="Gaikwad K."/>
            <person name="Singh A."/>
            <person name="Dalal V."/>
            <person name="Srivastava S."/>
            <person name="Dixit A."/>
            <person name="Pal A.K."/>
            <person name="Ghazi I.A."/>
            <person name="Yadav M."/>
            <person name="Pandit A."/>
            <person name="Bhargava A."/>
            <person name="Sureshbabu K."/>
            <person name="Batra K."/>
            <person name="Sharma T.R."/>
            <person name="Mohapatra T."/>
            <person name="Singh N.K."/>
            <person name="Messing J."/>
            <person name="Nelson A.B."/>
            <person name="Fuks G."/>
            <person name="Kavchok S."/>
            <person name="Keizer G."/>
            <person name="Linton E."/>
            <person name="Llaca V."/>
            <person name="Song R."/>
            <person name="Tanyolac B."/>
            <person name="Young S."/>
            <person name="Ho-Il K."/>
            <person name="Hahn J.H."/>
            <person name="Sangsakoo G."/>
            <person name="Vanavichit A."/>
            <person name="de Mattos Luiz.A.T."/>
            <person name="Zimmer P.D."/>
            <person name="Malone G."/>
            <person name="Dellagostin O."/>
            <person name="de Oliveira A.C."/>
            <person name="Bevan M."/>
            <person name="Bancroft I."/>
            <person name="Minx P."/>
            <person name="Cordum H."/>
            <person name="Wilson R."/>
            <person name="Cheng Z."/>
            <person name="Jin W."/>
            <person name="Jiang J."/>
            <person name="Leong S.A."/>
            <person name="Iwama H."/>
            <person name="Gojobori T."/>
            <person name="Itoh T."/>
            <person name="Niimura Y."/>
            <person name="Fujii Y."/>
            <person name="Habara T."/>
            <person name="Sakai H."/>
            <person name="Sato Y."/>
            <person name="Wilson G."/>
            <person name="Kumar K."/>
            <person name="McCouch S."/>
            <person name="Juretic N."/>
            <person name="Hoen D."/>
            <person name="Wright S."/>
            <person name="Bruskiewich R."/>
            <person name="Bureau T."/>
            <person name="Miyao A."/>
            <person name="Hirochika H."/>
            <person name="Nishikawa T."/>
            <person name="Kadowaki K."/>
            <person name="Sugiura M."/>
            <person name="Burr B."/>
            <person name="Sasaki T."/>
        </authorList>
    </citation>
    <scope>NUCLEOTIDE SEQUENCE [LARGE SCALE GENOMIC DNA]</scope>
    <source>
        <strain evidence="2">cv. Nipponbare</strain>
    </source>
</reference>
<evidence type="ECO:0000313" key="1">
    <source>
        <dbReference type="EMBL" id="BAS97166.1"/>
    </source>
</evidence>
<evidence type="ECO:0000313" key="2">
    <source>
        <dbReference type="Proteomes" id="UP000059680"/>
    </source>
</evidence>
<dbReference type="EMBL" id="AP014962">
    <property type="protein sequence ID" value="BAS97166.1"/>
    <property type="molecule type" value="Genomic_DNA"/>
</dbReference>